<reference evidence="5" key="1">
    <citation type="submission" date="2017-11" db="EMBL/GenBank/DDBJ databases">
        <title>Otitis media/interna in a cat caused by the recently described species Corynebacterium provencense.</title>
        <authorList>
            <person name="Kittl S."/>
            <person name="Brodard I."/>
            <person name="Rychener L."/>
            <person name="Jores J."/>
            <person name="Roosje P."/>
            <person name="Gobeli Brawand S."/>
        </authorList>
    </citation>
    <scope>NUCLEOTIDE SEQUENCE [LARGE SCALE GENOMIC DNA]</scope>
    <source>
        <strain evidence="5">17KM38</strain>
    </source>
</reference>
<keyword evidence="2" id="KW-1133">Transmembrane helix</keyword>
<feature type="transmembrane region" description="Helical" evidence="2">
    <location>
        <begin position="121"/>
        <end position="137"/>
    </location>
</feature>
<evidence type="ECO:0000313" key="5">
    <source>
        <dbReference type="Proteomes" id="UP000247696"/>
    </source>
</evidence>
<gene>
    <name evidence="4" type="ORF">Csp1_07490</name>
</gene>
<protein>
    <recommendedName>
        <fullName evidence="3">DUF1707 domain-containing protein</fullName>
    </recommendedName>
</protein>
<name>A0A2Z3YN50_9CORY</name>
<evidence type="ECO:0000259" key="3">
    <source>
        <dbReference type="Pfam" id="PF08044"/>
    </source>
</evidence>
<dbReference type="AlphaFoldDB" id="A0A2Z3YN50"/>
<dbReference type="EMBL" id="CP024988">
    <property type="protein sequence ID" value="AWT25558.1"/>
    <property type="molecule type" value="Genomic_DNA"/>
</dbReference>
<dbReference type="STRING" id="1737425.GCA_900049755_00544"/>
<keyword evidence="2" id="KW-0812">Transmembrane</keyword>
<dbReference type="Proteomes" id="UP000247696">
    <property type="component" value="Chromosome"/>
</dbReference>
<organism evidence="4 5">
    <name type="scientific">Corynebacterium provencense</name>
    <dbReference type="NCBI Taxonomy" id="1737425"/>
    <lineage>
        <taxon>Bacteria</taxon>
        <taxon>Bacillati</taxon>
        <taxon>Actinomycetota</taxon>
        <taxon>Actinomycetes</taxon>
        <taxon>Mycobacteriales</taxon>
        <taxon>Corynebacteriaceae</taxon>
        <taxon>Corynebacterium</taxon>
    </lineage>
</organism>
<sequence>MNDPYDARDNRVRVGDADRDRAIGVLGVHFSDGRLSVTEYDERCRAVAGALTRAEIDAQFTDLPALPAAQAGPVGDGVAVYSATEIAEQHRRGANPRAGIMMLTTVAGVAAAVIIGGTAAVVPVAVIAAVAVLLYVVKPGPDSWYVPSPGALERARVRRLRQAHQLELEEKKARRRLIQAEITTDAMDLAHRAIGRVGRKPGGGQGRSRKGR</sequence>
<keyword evidence="5" id="KW-1185">Reference proteome</keyword>
<evidence type="ECO:0000313" key="4">
    <source>
        <dbReference type="EMBL" id="AWT25558.1"/>
    </source>
</evidence>
<dbReference type="InterPro" id="IPR012551">
    <property type="entry name" value="DUF1707_SHOCT-like"/>
</dbReference>
<evidence type="ECO:0000256" key="2">
    <source>
        <dbReference type="SAM" id="Phobius"/>
    </source>
</evidence>
<keyword evidence="1" id="KW-0175">Coiled coil</keyword>
<accession>A0A2Z3YN50</accession>
<evidence type="ECO:0000256" key="1">
    <source>
        <dbReference type="SAM" id="Coils"/>
    </source>
</evidence>
<proteinExistence type="predicted"/>
<dbReference type="RefSeq" id="WP_066583746.1">
    <property type="nucleotide sequence ID" value="NZ_CABKVS010000001.1"/>
</dbReference>
<feature type="coiled-coil region" evidence="1">
    <location>
        <begin position="154"/>
        <end position="183"/>
    </location>
</feature>
<dbReference type="OrthoDB" id="4416950at2"/>
<dbReference type="Pfam" id="PF08044">
    <property type="entry name" value="DUF1707"/>
    <property type="match status" value="1"/>
</dbReference>
<keyword evidence="2" id="KW-0472">Membrane</keyword>
<dbReference type="KEGG" id="cpre:Csp1_07490"/>
<feature type="domain" description="DUF1707" evidence="3">
    <location>
        <begin position="12"/>
        <end position="64"/>
    </location>
</feature>